<dbReference type="Proteomes" id="UP001186974">
    <property type="component" value="Unassembled WGS sequence"/>
</dbReference>
<comment type="caution">
    <text evidence="1">The sequence shown here is derived from an EMBL/GenBank/DDBJ whole genome shotgun (WGS) entry which is preliminary data.</text>
</comment>
<name>A0ACC3CTX6_9PEZI</name>
<evidence type="ECO:0000313" key="1">
    <source>
        <dbReference type="EMBL" id="KAK3044466.1"/>
    </source>
</evidence>
<protein>
    <submittedName>
        <fullName evidence="1">Uncharacterized protein</fullName>
    </submittedName>
</protein>
<evidence type="ECO:0000313" key="2">
    <source>
        <dbReference type="Proteomes" id="UP001186974"/>
    </source>
</evidence>
<gene>
    <name evidence="1" type="ORF">LTS18_001215</name>
</gene>
<keyword evidence="2" id="KW-1185">Reference proteome</keyword>
<sequence length="150" mass="16628">MPRKPTLVSRVLSQQIAECPWPAEPLSPHSKHLRDRQLLESCIAAPLLFQCRNTPAGPLTPQSQLAAAARRREQRRRQLQATEPAKPVESIPYKPRKPAEFYEAAALAYEKAAAPNLRPVKEKKSLEFYEAAALAFEKAAAPKLAKASPP</sequence>
<proteinExistence type="predicted"/>
<dbReference type="EMBL" id="JAWDJW010011899">
    <property type="protein sequence ID" value="KAK3044466.1"/>
    <property type="molecule type" value="Genomic_DNA"/>
</dbReference>
<accession>A0ACC3CTX6</accession>
<organism evidence="1 2">
    <name type="scientific">Coniosporium uncinatum</name>
    <dbReference type="NCBI Taxonomy" id="93489"/>
    <lineage>
        <taxon>Eukaryota</taxon>
        <taxon>Fungi</taxon>
        <taxon>Dikarya</taxon>
        <taxon>Ascomycota</taxon>
        <taxon>Pezizomycotina</taxon>
        <taxon>Dothideomycetes</taxon>
        <taxon>Dothideomycetes incertae sedis</taxon>
        <taxon>Coniosporium</taxon>
    </lineage>
</organism>
<feature type="non-terminal residue" evidence="1">
    <location>
        <position position="150"/>
    </location>
</feature>
<reference evidence="1" key="1">
    <citation type="submission" date="2024-09" db="EMBL/GenBank/DDBJ databases">
        <title>Black Yeasts Isolated from many extreme environments.</title>
        <authorList>
            <person name="Coleine C."/>
            <person name="Stajich J.E."/>
            <person name="Selbmann L."/>
        </authorList>
    </citation>
    <scope>NUCLEOTIDE SEQUENCE</scope>
    <source>
        <strain evidence="1">CCFEE 5737</strain>
    </source>
</reference>